<gene>
    <name evidence="1" type="ORF">QG37_01086</name>
</gene>
<dbReference type="AlphaFoldDB" id="A0A0L0P690"/>
<name>A0A0L0P690_CANAR</name>
<organism evidence="1 2">
    <name type="scientific">Candidozyma auris</name>
    <name type="common">Yeast</name>
    <name type="synonym">Candida auris</name>
    <dbReference type="NCBI Taxonomy" id="498019"/>
    <lineage>
        <taxon>Eukaryota</taxon>
        <taxon>Fungi</taxon>
        <taxon>Dikarya</taxon>
        <taxon>Ascomycota</taxon>
        <taxon>Saccharomycotina</taxon>
        <taxon>Pichiomycetes</taxon>
        <taxon>Metschnikowiaceae</taxon>
        <taxon>Candidozyma</taxon>
    </lineage>
</organism>
<accession>A0A0L0P690</accession>
<dbReference type="Proteomes" id="UP000037122">
    <property type="component" value="Unassembled WGS sequence"/>
</dbReference>
<evidence type="ECO:0000313" key="1">
    <source>
        <dbReference type="EMBL" id="KNE01750.1"/>
    </source>
</evidence>
<reference evidence="2" key="1">
    <citation type="journal article" date="2015" name="BMC Genomics">
        <title>Draft genome of a commonly misdiagnosed multidrug resistant pathogen Candida auris.</title>
        <authorList>
            <person name="Chatterjee S."/>
            <person name="Alampalli S.V."/>
            <person name="Nageshan R.K."/>
            <person name="Chettiar S.T."/>
            <person name="Joshi S."/>
            <person name="Tatu U.S."/>
        </authorList>
    </citation>
    <scope>NUCLEOTIDE SEQUENCE [LARGE SCALE GENOMIC DNA]</scope>
    <source>
        <strain evidence="2">6684</strain>
    </source>
</reference>
<dbReference type="EMBL" id="LGST01000008">
    <property type="protein sequence ID" value="KNE01750.1"/>
    <property type="molecule type" value="Genomic_DNA"/>
</dbReference>
<comment type="caution">
    <text evidence="1">The sequence shown here is derived from an EMBL/GenBank/DDBJ whole genome shotgun (WGS) entry which is preliminary data.</text>
</comment>
<proteinExistence type="predicted"/>
<evidence type="ECO:0000313" key="2">
    <source>
        <dbReference type="Proteomes" id="UP000037122"/>
    </source>
</evidence>
<sequence>MEPVYEACVWVYAEKNVTGGILQDATIVILPQGKGPLASIALSTKQLHGPGRRWSDQEEKSKETKGLLQTKKESLIVFSEIKFHFITLRFSKLAQEVVIRIRCAWPWTANLSKEPSG</sequence>
<protein>
    <submittedName>
        <fullName evidence="1">Uncharacterized protein</fullName>
    </submittedName>
</protein>
<dbReference type="VEuPathDB" id="FungiDB:QG37_01086"/>